<dbReference type="GO" id="GO:0016491">
    <property type="term" value="F:oxidoreductase activity"/>
    <property type="evidence" value="ECO:0007669"/>
    <property type="project" value="InterPro"/>
</dbReference>
<dbReference type="Pfam" id="PF01593">
    <property type="entry name" value="Amino_oxidase"/>
    <property type="match status" value="1"/>
</dbReference>
<dbReference type="InterPro" id="IPR036188">
    <property type="entry name" value="FAD/NAD-bd_sf"/>
</dbReference>
<dbReference type="Proteomes" id="UP000649739">
    <property type="component" value="Unassembled WGS sequence"/>
</dbReference>
<evidence type="ECO:0000256" key="4">
    <source>
        <dbReference type="SAM" id="MobiDB-lite"/>
    </source>
</evidence>
<evidence type="ECO:0000256" key="1">
    <source>
        <dbReference type="ARBA" id="ARBA00037217"/>
    </source>
</evidence>
<dbReference type="SUPFAM" id="SSF51905">
    <property type="entry name" value="FAD/NAD(P)-binding domain"/>
    <property type="match status" value="1"/>
</dbReference>
<feature type="region of interest" description="Disordered" evidence="4">
    <location>
        <begin position="544"/>
        <end position="571"/>
    </location>
</feature>
<evidence type="ECO:0000256" key="2">
    <source>
        <dbReference type="ARBA" id="ARBA00038825"/>
    </source>
</evidence>
<evidence type="ECO:0000259" key="5">
    <source>
        <dbReference type="Pfam" id="PF01593"/>
    </source>
</evidence>
<sequence>MDPVAARRRGPLPGRRVDAVVVGAGHNGLVAANLLADAGWDVVVLEATGAPGGAVRSAEVTAPGYLSDLYSSFYPLGYASPVLRGLGLDRYGLAWRHAPDVLAHILPDDRVAVLHRDLDRTAASLEAFAEGDGDRWRAAYADWRRVAGPMVDLLMTPFPPVRRGLGMLGTLGVGDALRLARRLLLPVRKLGQELFAGAGGRALVSGCALHADIGPDDAGSGVYGWLLAMLGQQVGWPVPAGGAQAITDALVERLRARGGEIEYHAAVDRIPIAHGRALGARTTDGRAWRARRAVLADVPAPALYLDLVGPAALPARLVEDLAHFRWDGSTVKVDWALSAPVPWRNPAAAGAGTVHLGADVAGLARYAGELSAGDLPREPFLLAGQMSVAEPAHSPPGTESMWAYTHLPFRRTWSAAEIAEHAARMEAMLERHAPGFADLVVGRYVAGPAELERENPSLVGGAIGGGTAAAYQQLFLRPVPGLGRADTPVERLYLASASAHPGGGVHGAPGANAARAALAAARPLVGGAYRAAVRTAHRALYRPAAAPAPTPPGAGGHPIEESSRPLTGADR</sequence>
<dbReference type="PANTHER" id="PTHR10668">
    <property type="entry name" value="PHYTOENE DEHYDROGENASE"/>
    <property type="match status" value="1"/>
</dbReference>
<dbReference type="EMBL" id="BMQB01000003">
    <property type="protein sequence ID" value="GGJ87244.1"/>
    <property type="molecule type" value="Genomic_DNA"/>
</dbReference>
<comment type="function">
    <text evidence="1">Probable oxidoreductase that may play a role as regulator of mitochondrial function.</text>
</comment>
<dbReference type="InterPro" id="IPR002937">
    <property type="entry name" value="Amino_oxidase"/>
</dbReference>
<reference evidence="6" key="2">
    <citation type="submission" date="2020-09" db="EMBL/GenBank/DDBJ databases">
        <authorList>
            <person name="Sun Q."/>
            <person name="Ohkuma M."/>
        </authorList>
    </citation>
    <scope>NUCLEOTIDE SEQUENCE</scope>
    <source>
        <strain evidence="6">JCM 3090</strain>
    </source>
</reference>
<evidence type="ECO:0000256" key="3">
    <source>
        <dbReference type="ARBA" id="ARBA00040298"/>
    </source>
</evidence>
<dbReference type="PANTHER" id="PTHR10668:SF105">
    <property type="entry name" value="DEHYDROGENASE-RELATED"/>
    <property type="match status" value="1"/>
</dbReference>
<evidence type="ECO:0000313" key="6">
    <source>
        <dbReference type="EMBL" id="GGJ87244.1"/>
    </source>
</evidence>
<reference evidence="6" key="1">
    <citation type="journal article" date="2014" name="Int. J. Syst. Evol. Microbiol.">
        <title>Complete genome sequence of Corynebacterium casei LMG S-19264T (=DSM 44701T), isolated from a smear-ripened cheese.</title>
        <authorList>
            <consortium name="US DOE Joint Genome Institute (JGI-PGF)"/>
            <person name="Walter F."/>
            <person name="Albersmeier A."/>
            <person name="Kalinowski J."/>
            <person name="Ruckert C."/>
        </authorList>
    </citation>
    <scope>NUCLEOTIDE SEQUENCE</scope>
    <source>
        <strain evidence="6">JCM 3090</strain>
    </source>
</reference>
<accession>A0A8J3B1G2</accession>
<comment type="caution">
    <text evidence="6">The sequence shown here is derived from an EMBL/GenBank/DDBJ whole genome shotgun (WGS) entry which is preliminary data.</text>
</comment>
<feature type="compositionally biased region" description="Basic and acidic residues" evidence="4">
    <location>
        <begin position="558"/>
        <end position="571"/>
    </location>
</feature>
<gene>
    <name evidence="6" type="ORF">GCM10010123_16040</name>
</gene>
<comment type="subunit">
    <text evidence="2">Interacts with COX5B; this interaction may contribute to localize PYROXD2 to the inner face of the inner mitochondrial membrane.</text>
</comment>
<proteinExistence type="predicted"/>
<feature type="domain" description="Amine oxidase" evidence="5">
    <location>
        <begin position="28"/>
        <end position="345"/>
    </location>
</feature>
<name>A0A8J3B1G2_9ACTN</name>
<evidence type="ECO:0000313" key="7">
    <source>
        <dbReference type="Proteomes" id="UP000649739"/>
    </source>
</evidence>
<keyword evidence="7" id="KW-1185">Reference proteome</keyword>
<dbReference type="Gene3D" id="3.50.50.60">
    <property type="entry name" value="FAD/NAD(P)-binding domain"/>
    <property type="match status" value="2"/>
</dbReference>
<organism evidence="6 7">
    <name type="scientific">Pilimelia anulata</name>
    <dbReference type="NCBI Taxonomy" id="53371"/>
    <lineage>
        <taxon>Bacteria</taxon>
        <taxon>Bacillati</taxon>
        <taxon>Actinomycetota</taxon>
        <taxon>Actinomycetes</taxon>
        <taxon>Micromonosporales</taxon>
        <taxon>Micromonosporaceae</taxon>
        <taxon>Pilimelia</taxon>
    </lineage>
</organism>
<protein>
    <recommendedName>
        <fullName evidence="3">Pyridine nucleotide-disulfide oxidoreductase domain-containing protein 2</fullName>
    </recommendedName>
</protein>
<dbReference type="AlphaFoldDB" id="A0A8J3B1G2"/>